<keyword evidence="2" id="KW-1185">Reference proteome</keyword>
<proteinExistence type="predicted"/>
<dbReference type="EMBL" id="KR296691">
    <property type="protein sequence ID" value="AKJ73903.1"/>
    <property type="molecule type" value="Genomic_DNA"/>
</dbReference>
<name>A0A0N7CEM5_9CAUD</name>
<evidence type="ECO:0000313" key="2">
    <source>
        <dbReference type="Proteomes" id="UP000202449"/>
    </source>
</evidence>
<dbReference type="KEGG" id="vg:26684450"/>
<dbReference type="RefSeq" id="YP_009221402.1">
    <property type="nucleotide sequence ID" value="NC_029045.1"/>
</dbReference>
<gene>
    <name evidence="1" type="ORF">SP37_36</name>
</gene>
<evidence type="ECO:0000313" key="1">
    <source>
        <dbReference type="EMBL" id="AKJ73903.1"/>
    </source>
</evidence>
<protein>
    <submittedName>
        <fullName evidence="1">Tail length tape measure protein</fullName>
    </submittedName>
</protein>
<organism evidence="1 2">
    <name type="scientific">Salmonella phage 37</name>
    <dbReference type="NCBI Taxonomy" id="1654890"/>
    <lineage>
        <taxon>Viruses</taxon>
        <taxon>Duplodnaviria</taxon>
        <taxon>Heunggongvirae</taxon>
        <taxon>Uroviricota</taxon>
        <taxon>Caudoviricetes</taxon>
        <taxon>Casjensviridae</taxon>
        <taxon>Chivirus</taxon>
        <taxon>Chivirus cv37</taxon>
    </lineage>
</organism>
<dbReference type="GeneID" id="26684450"/>
<reference evidence="1 2" key="1">
    <citation type="journal article" date="2016" name="Virus Genes">
        <title>Genomic characterization of Salmonella bacteriophages isolated from India.</title>
        <authorList>
            <person name="Karpe Y.A."/>
            <person name="Kanade G.D."/>
            <person name="Pingale K.D."/>
            <person name="Arankalle V.A."/>
            <person name="Banerjee K."/>
        </authorList>
    </citation>
    <scope>NUCLEOTIDE SEQUENCE [LARGE SCALE GENOMIC DNA]</scope>
</reference>
<dbReference type="Proteomes" id="UP000202449">
    <property type="component" value="Segment"/>
</dbReference>
<sequence length="222" mass="23925">MEARARNAMNAFQLALADAGFIEAYVQMLNKITDFLNSEDGRAAAVKLGEAFGMLADAVTWCIENVDTLITALSVLAGLKVVQFIGGMISGLKNLLPLFSTLSKIGAGIITVLEGVAARMITAQGAIGLLGVALKGLTRLIPIVGWALLAYDIGAIMYDQSQTFREAVNAVIRDSRTSGINWRPSSNPSRRCCTIWRCRCCALLPRCSLTPRRRLLSGSRMS</sequence>
<accession>A0A0N7CEM5</accession>